<evidence type="ECO:0000256" key="1">
    <source>
        <dbReference type="SAM" id="Phobius"/>
    </source>
</evidence>
<name>A0A139SR30_9GAMM</name>
<evidence type="ECO:0000313" key="2">
    <source>
        <dbReference type="EMBL" id="KXU36992.1"/>
    </source>
</evidence>
<accession>A0A139SR30</accession>
<organism evidence="2 3">
    <name type="scientific">Ventosimonas gracilis</name>
    <dbReference type="NCBI Taxonomy" id="1680762"/>
    <lineage>
        <taxon>Bacteria</taxon>
        <taxon>Pseudomonadati</taxon>
        <taxon>Pseudomonadota</taxon>
        <taxon>Gammaproteobacteria</taxon>
        <taxon>Pseudomonadales</taxon>
        <taxon>Ventosimonadaceae</taxon>
        <taxon>Ventosimonas</taxon>
    </lineage>
</organism>
<keyword evidence="1" id="KW-1133">Transmembrane helix</keyword>
<gene>
    <name evidence="2" type="ORF">AXE65_04225</name>
</gene>
<dbReference type="EMBL" id="LSZO01000173">
    <property type="protein sequence ID" value="KXU36992.1"/>
    <property type="molecule type" value="Genomic_DNA"/>
</dbReference>
<dbReference type="Proteomes" id="UP000072660">
    <property type="component" value="Unassembled WGS sequence"/>
</dbReference>
<dbReference type="AlphaFoldDB" id="A0A139SR30"/>
<keyword evidence="3" id="KW-1185">Reference proteome</keyword>
<evidence type="ECO:0000313" key="3">
    <source>
        <dbReference type="Proteomes" id="UP000072660"/>
    </source>
</evidence>
<keyword evidence="1" id="KW-0472">Membrane</keyword>
<proteinExistence type="predicted"/>
<comment type="caution">
    <text evidence="2">The sequence shown here is derived from an EMBL/GenBank/DDBJ whole genome shotgun (WGS) entry which is preliminary data.</text>
</comment>
<feature type="transmembrane region" description="Helical" evidence="1">
    <location>
        <begin position="83"/>
        <end position="113"/>
    </location>
</feature>
<reference evidence="2 3" key="1">
    <citation type="submission" date="2016-02" db="EMBL/GenBank/DDBJ databases">
        <authorList>
            <person name="Wen L."/>
            <person name="He K."/>
            <person name="Yang H."/>
        </authorList>
    </citation>
    <scope>NUCLEOTIDE SEQUENCE [LARGE SCALE GENOMIC DNA]</scope>
    <source>
        <strain evidence="2 3">CV58</strain>
    </source>
</reference>
<protein>
    <submittedName>
        <fullName evidence="2">Uncharacterized protein</fullName>
    </submittedName>
</protein>
<dbReference type="RefSeq" id="WP_068391255.1">
    <property type="nucleotide sequence ID" value="NZ_LSZO01000173.1"/>
</dbReference>
<feature type="transmembrane region" description="Helical" evidence="1">
    <location>
        <begin position="125"/>
        <end position="144"/>
    </location>
</feature>
<keyword evidence="1" id="KW-0812">Transmembrane</keyword>
<sequence length="191" mass="22414">MSFYNWKTGRWVTYDQCRGTSIVAADQKLTLEKYSPEKIEEKALPQSRIERIFNGYMRFENRIYEWMLSKDYHRVAAPLAKHLLPITVACILMYAFFKLIVFAFQLFFMLIAFMLYEREMTVLDNIFWCGVLFCIGYILVICFGPRIPDSPPSQNNETQPKQKNKPLKIELRGRKTLFGGIVIEGVAEEQE</sequence>